<dbReference type="RefSeq" id="WP_379878460.1">
    <property type="nucleotide sequence ID" value="NZ_JBHPON010000001.1"/>
</dbReference>
<evidence type="ECO:0000256" key="1">
    <source>
        <dbReference type="ARBA" id="ARBA00005187"/>
    </source>
</evidence>
<evidence type="ECO:0000313" key="8">
    <source>
        <dbReference type="EMBL" id="MFC6035877.1"/>
    </source>
</evidence>
<dbReference type="InterPro" id="IPR017932">
    <property type="entry name" value="GATase_2_dom"/>
</dbReference>
<protein>
    <recommendedName>
        <fullName evidence="3">asparagine synthase (glutamine-hydrolyzing)</fullName>
        <ecNumber evidence="3">6.3.5.4</ecNumber>
    </recommendedName>
</protein>
<dbReference type="Pfam" id="PF00733">
    <property type="entry name" value="Asn_synthase"/>
    <property type="match status" value="1"/>
</dbReference>
<comment type="caution">
    <text evidence="8">The sequence shown here is derived from an EMBL/GenBank/DDBJ whole genome shotgun (WGS) entry which is preliminary data.</text>
</comment>
<dbReference type="Proteomes" id="UP001596116">
    <property type="component" value="Unassembled WGS sequence"/>
</dbReference>
<keyword evidence="4" id="KW-0547">Nucleotide-binding</keyword>
<comment type="pathway">
    <text evidence="1">Amino-acid biosynthesis; L-asparagine biosynthesis; L-asparagine from L-aspartate (L-Gln route): step 1/1.</text>
</comment>
<dbReference type="InterPro" id="IPR001962">
    <property type="entry name" value="Asn_synthase"/>
</dbReference>
<dbReference type="EC" id="6.3.5.4" evidence="3"/>
<evidence type="ECO:0000256" key="2">
    <source>
        <dbReference type="ARBA" id="ARBA00005752"/>
    </source>
</evidence>
<accession>A0ABW1KZ50</accession>
<feature type="domain" description="Glutamine amidotransferase type-2" evidence="7">
    <location>
        <begin position="2"/>
        <end position="206"/>
    </location>
</feature>
<proteinExistence type="inferred from homology"/>
<reference evidence="8 9" key="1">
    <citation type="submission" date="2024-09" db="EMBL/GenBank/DDBJ databases">
        <authorList>
            <person name="Zhang Z.-H."/>
        </authorList>
    </citation>
    <scope>NUCLEOTIDE SEQUENCE [LARGE SCALE GENOMIC DNA]</scope>
    <source>
        <strain evidence="8 9">HHTR114</strain>
    </source>
</reference>
<name>A0ABW1KZ50_9PROT</name>
<sequence>MSGVFGVFYKSAEAAPVEALEEEARRMAVSLRHRGRDDIKISTFADGFIGHVLKDTGCNGLYQDEDGYIAVLDGRIDALSGAPPQGGGDFVLRAFLDAFKTCGSAFLAGVTGDFALAIWDPNGRELFLARDRFGVCPLYFCNPAHAFAFASETPALIAAWPAMGEALCEDVIVDYVAGAVSQDHSETVFRKISRLPPAHGMKINAAATSLFQYYDLGEHTARAPDIYAREGDAAAQFRFLLNQAVDRRSHGSGEVGCMLSGGLDSSSIVCLAAKTAAKEQKNPLLTASLVYGYGEGEDESFYIDAVNRKAGHVSPLRIDASHVAAFGEVDKALTAFGRPPFSLNCATASLLIDETDQDGRVRILLDGSGGDEVVSRGANYLVELAQQGNVLALWKEIDPDSLGAKRTNRTEIFRTLMLKHSPLTGPLRSIKKMALGGTRCDGGVLSWAPFLRGPARCLEAPERYEPALIRERLSYGQQEHLRELLDARQALSLEMLDHQSAHSHLEVRYPFWDQDLVEFCVGLPSREKWRDGFGRSILRRGLADDLPKEVAERRDKYNFAGRFLSSLRAADGLQRMSAVLYEKAGLVDPYVNVEYFRTVLANFKDEQSAVSIQNLYALWRVTMLSAWLESRQSA</sequence>
<evidence type="ECO:0000259" key="7">
    <source>
        <dbReference type="PROSITE" id="PS51278"/>
    </source>
</evidence>
<organism evidence="8 9">
    <name type="scientific">Hyphococcus aureus</name>
    <dbReference type="NCBI Taxonomy" id="2666033"/>
    <lineage>
        <taxon>Bacteria</taxon>
        <taxon>Pseudomonadati</taxon>
        <taxon>Pseudomonadota</taxon>
        <taxon>Alphaproteobacteria</taxon>
        <taxon>Parvularculales</taxon>
        <taxon>Parvularculaceae</taxon>
        <taxon>Hyphococcus</taxon>
    </lineage>
</organism>
<evidence type="ECO:0000256" key="6">
    <source>
        <dbReference type="ARBA" id="ARBA00048741"/>
    </source>
</evidence>
<dbReference type="PIRSF" id="PIRSF001589">
    <property type="entry name" value="Asn_synthetase_glu-h"/>
    <property type="match status" value="1"/>
</dbReference>
<dbReference type="Pfam" id="PF13537">
    <property type="entry name" value="GATase_7"/>
    <property type="match status" value="1"/>
</dbReference>
<dbReference type="InterPro" id="IPR029055">
    <property type="entry name" value="Ntn_hydrolases_N"/>
</dbReference>
<dbReference type="EMBL" id="JBHPON010000001">
    <property type="protein sequence ID" value="MFC6035877.1"/>
    <property type="molecule type" value="Genomic_DNA"/>
</dbReference>
<gene>
    <name evidence="8" type="ORF">ACFMB1_10000</name>
</gene>
<keyword evidence="9" id="KW-1185">Reference proteome</keyword>
<dbReference type="InterPro" id="IPR051786">
    <property type="entry name" value="ASN_synthetase/amidase"/>
</dbReference>
<dbReference type="SUPFAM" id="SSF56235">
    <property type="entry name" value="N-terminal nucleophile aminohydrolases (Ntn hydrolases)"/>
    <property type="match status" value="1"/>
</dbReference>
<dbReference type="InterPro" id="IPR014729">
    <property type="entry name" value="Rossmann-like_a/b/a_fold"/>
</dbReference>
<dbReference type="PANTHER" id="PTHR43284:SF1">
    <property type="entry name" value="ASPARAGINE SYNTHETASE"/>
    <property type="match status" value="1"/>
</dbReference>
<dbReference type="Gene3D" id="3.60.20.10">
    <property type="entry name" value="Glutamine Phosphoribosylpyrophosphate, subunit 1, domain 1"/>
    <property type="match status" value="1"/>
</dbReference>
<evidence type="ECO:0000313" key="9">
    <source>
        <dbReference type="Proteomes" id="UP001596116"/>
    </source>
</evidence>
<evidence type="ECO:0000256" key="4">
    <source>
        <dbReference type="ARBA" id="ARBA00022741"/>
    </source>
</evidence>
<keyword evidence="5" id="KW-0067">ATP-binding</keyword>
<evidence type="ECO:0000256" key="5">
    <source>
        <dbReference type="ARBA" id="ARBA00022840"/>
    </source>
</evidence>
<dbReference type="InterPro" id="IPR006426">
    <property type="entry name" value="Asn_synth_AEB"/>
</dbReference>
<dbReference type="PANTHER" id="PTHR43284">
    <property type="entry name" value="ASPARAGINE SYNTHETASE (GLUTAMINE-HYDROLYZING)"/>
    <property type="match status" value="1"/>
</dbReference>
<dbReference type="PROSITE" id="PS51278">
    <property type="entry name" value="GATASE_TYPE_2"/>
    <property type="match status" value="1"/>
</dbReference>
<comment type="similarity">
    <text evidence="2">Belongs to the asparagine synthetase family.</text>
</comment>
<dbReference type="Gene3D" id="3.40.50.620">
    <property type="entry name" value="HUPs"/>
    <property type="match status" value="2"/>
</dbReference>
<dbReference type="SUPFAM" id="SSF52402">
    <property type="entry name" value="Adenine nucleotide alpha hydrolases-like"/>
    <property type="match status" value="1"/>
</dbReference>
<comment type="catalytic activity">
    <reaction evidence="6">
        <text>L-aspartate + L-glutamine + ATP + H2O = L-asparagine + L-glutamate + AMP + diphosphate + H(+)</text>
        <dbReference type="Rhea" id="RHEA:12228"/>
        <dbReference type="ChEBI" id="CHEBI:15377"/>
        <dbReference type="ChEBI" id="CHEBI:15378"/>
        <dbReference type="ChEBI" id="CHEBI:29985"/>
        <dbReference type="ChEBI" id="CHEBI:29991"/>
        <dbReference type="ChEBI" id="CHEBI:30616"/>
        <dbReference type="ChEBI" id="CHEBI:33019"/>
        <dbReference type="ChEBI" id="CHEBI:58048"/>
        <dbReference type="ChEBI" id="CHEBI:58359"/>
        <dbReference type="ChEBI" id="CHEBI:456215"/>
        <dbReference type="EC" id="6.3.5.4"/>
    </reaction>
</comment>
<evidence type="ECO:0000256" key="3">
    <source>
        <dbReference type="ARBA" id="ARBA00012737"/>
    </source>
</evidence>